<protein>
    <submittedName>
        <fullName evidence="3">CAP domain-containing protein</fullName>
    </submittedName>
</protein>
<evidence type="ECO:0000313" key="3">
    <source>
        <dbReference type="EMBL" id="MFD1533995.1"/>
    </source>
</evidence>
<dbReference type="EMBL" id="JBHUCP010000027">
    <property type="protein sequence ID" value="MFD1533995.1"/>
    <property type="molecule type" value="Genomic_DNA"/>
</dbReference>
<dbReference type="Pfam" id="PF00188">
    <property type="entry name" value="CAP"/>
    <property type="match status" value="1"/>
</dbReference>
<organism evidence="3 4">
    <name type="scientific">Pseudonocardia aurantiaca</name>
    <dbReference type="NCBI Taxonomy" id="75290"/>
    <lineage>
        <taxon>Bacteria</taxon>
        <taxon>Bacillati</taxon>
        <taxon>Actinomycetota</taxon>
        <taxon>Actinomycetes</taxon>
        <taxon>Pseudonocardiales</taxon>
        <taxon>Pseudonocardiaceae</taxon>
        <taxon>Pseudonocardia</taxon>
    </lineage>
</organism>
<dbReference type="PANTHER" id="PTHR31157">
    <property type="entry name" value="SCP DOMAIN-CONTAINING PROTEIN"/>
    <property type="match status" value="1"/>
</dbReference>
<sequence>MLIGTVAVAAPATVVPSSLQSLLGEAKDSPPTSPTTTRPPWRTAAPIAAALPTAAAVPADPAPAILNPPLPEVLPPTTTPEAVPVRALVAHTDPGDISDDESDAAGRDDSATRFSTNVIKLTNKERRDAGCADVAPDSRLTQSAQHHATDMAQNDYFAHESEDGTRFDTRIRQEGHPRPGGENIAKGQTSAEQVVREWMASPPHRRNIENCAFTTIGVGYDDNYWVQDFGR</sequence>
<dbReference type="RefSeq" id="WP_343982933.1">
    <property type="nucleotide sequence ID" value="NZ_BAAAJG010000016.1"/>
</dbReference>
<name>A0ABW4FU41_9PSEU</name>
<dbReference type="CDD" id="cd05379">
    <property type="entry name" value="CAP_bacterial"/>
    <property type="match status" value="1"/>
</dbReference>
<comment type="caution">
    <text evidence="3">The sequence shown here is derived from an EMBL/GenBank/DDBJ whole genome shotgun (WGS) entry which is preliminary data.</text>
</comment>
<evidence type="ECO:0000313" key="4">
    <source>
        <dbReference type="Proteomes" id="UP001597145"/>
    </source>
</evidence>
<dbReference type="Gene3D" id="3.40.33.10">
    <property type="entry name" value="CAP"/>
    <property type="match status" value="1"/>
</dbReference>
<evidence type="ECO:0000256" key="1">
    <source>
        <dbReference type="SAM" id="MobiDB-lite"/>
    </source>
</evidence>
<feature type="region of interest" description="Disordered" evidence="1">
    <location>
        <begin position="92"/>
        <end position="111"/>
    </location>
</feature>
<evidence type="ECO:0000259" key="2">
    <source>
        <dbReference type="Pfam" id="PF00188"/>
    </source>
</evidence>
<proteinExistence type="predicted"/>
<gene>
    <name evidence="3" type="ORF">ACFSCY_31710</name>
</gene>
<dbReference type="Proteomes" id="UP001597145">
    <property type="component" value="Unassembled WGS sequence"/>
</dbReference>
<keyword evidence="4" id="KW-1185">Reference proteome</keyword>
<feature type="region of interest" description="Disordered" evidence="1">
    <location>
        <begin position="22"/>
        <end position="41"/>
    </location>
</feature>
<dbReference type="PANTHER" id="PTHR31157:SF1">
    <property type="entry name" value="SCP DOMAIN-CONTAINING PROTEIN"/>
    <property type="match status" value="1"/>
</dbReference>
<reference evidence="4" key="1">
    <citation type="journal article" date="2019" name="Int. J. Syst. Evol. Microbiol.">
        <title>The Global Catalogue of Microorganisms (GCM) 10K type strain sequencing project: providing services to taxonomists for standard genome sequencing and annotation.</title>
        <authorList>
            <consortium name="The Broad Institute Genomics Platform"/>
            <consortium name="The Broad Institute Genome Sequencing Center for Infectious Disease"/>
            <person name="Wu L."/>
            <person name="Ma J."/>
        </authorList>
    </citation>
    <scope>NUCLEOTIDE SEQUENCE [LARGE SCALE GENOMIC DNA]</scope>
    <source>
        <strain evidence="4">JCM 12165</strain>
    </source>
</reference>
<feature type="domain" description="SCP" evidence="2">
    <location>
        <begin position="120"/>
        <end position="228"/>
    </location>
</feature>
<accession>A0ABW4FU41</accession>
<dbReference type="InterPro" id="IPR035940">
    <property type="entry name" value="CAP_sf"/>
</dbReference>
<dbReference type="SUPFAM" id="SSF55797">
    <property type="entry name" value="PR-1-like"/>
    <property type="match status" value="1"/>
</dbReference>
<dbReference type="InterPro" id="IPR014044">
    <property type="entry name" value="CAP_dom"/>
</dbReference>